<evidence type="ECO:0000313" key="6">
    <source>
        <dbReference type="Proteomes" id="UP000546536"/>
    </source>
</evidence>
<protein>
    <submittedName>
        <fullName evidence="5">ATP-binding protein</fullName>
    </submittedName>
</protein>
<dbReference type="Pfam" id="PF00004">
    <property type="entry name" value="AAA"/>
    <property type="match status" value="1"/>
</dbReference>
<evidence type="ECO:0000256" key="1">
    <source>
        <dbReference type="ARBA" id="ARBA00006914"/>
    </source>
</evidence>
<keyword evidence="6" id="KW-1185">Reference proteome</keyword>
<comment type="caution">
    <text evidence="5">The sequence shown here is derived from an EMBL/GenBank/DDBJ whole genome shotgun (WGS) entry which is preliminary data.</text>
</comment>
<dbReference type="InterPro" id="IPR027417">
    <property type="entry name" value="P-loop_NTPase"/>
</dbReference>
<dbReference type="RefSeq" id="WP_171544986.1">
    <property type="nucleotide sequence ID" value="NZ_JABERG010000018.1"/>
</dbReference>
<dbReference type="SUPFAM" id="SSF52540">
    <property type="entry name" value="P-loop containing nucleoside triphosphate hydrolases"/>
    <property type="match status" value="1"/>
</dbReference>
<keyword evidence="2" id="KW-0547">Nucleotide-binding</keyword>
<evidence type="ECO:0000313" key="5">
    <source>
        <dbReference type="EMBL" id="NNH88725.1"/>
    </source>
</evidence>
<evidence type="ECO:0000259" key="4">
    <source>
        <dbReference type="SMART" id="SM00382"/>
    </source>
</evidence>
<dbReference type="EMBL" id="JABERG010000018">
    <property type="protein sequence ID" value="NNH88725.1"/>
    <property type="molecule type" value="Genomic_DNA"/>
</dbReference>
<dbReference type="InterPro" id="IPR041569">
    <property type="entry name" value="AAA_lid_3"/>
</dbReference>
<organism evidence="5 6">
    <name type="scientific">Acinetobacter terrae</name>
    <dbReference type="NCBI Taxonomy" id="2731247"/>
    <lineage>
        <taxon>Bacteria</taxon>
        <taxon>Pseudomonadati</taxon>
        <taxon>Pseudomonadota</taxon>
        <taxon>Gammaproteobacteria</taxon>
        <taxon>Moraxellales</taxon>
        <taxon>Moraxellaceae</taxon>
        <taxon>Acinetobacter</taxon>
        <taxon>Acinetobacter Taxon 24</taxon>
    </lineage>
</organism>
<dbReference type="InterPro" id="IPR050221">
    <property type="entry name" value="26S_Proteasome_ATPase"/>
</dbReference>
<dbReference type="PANTHER" id="PTHR23073">
    <property type="entry name" value="26S PROTEASOME REGULATORY SUBUNIT"/>
    <property type="match status" value="1"/>
</dbReference>
<dbReference type="InterPro" id="IPR003593">
    <property type="entry name" value="AAA+_ATPase"/>
</dbReference>
<name>A0ABX1V544_9GAMM</name>
<sequence length="310" mass="35231">MGIGKRLERDNTESKKENEKDSILVKAKYSLSDLIISSNTEANIFDFLSYKKHEKLIFNEWGLSQTHKHQRQTAINFYGSPGTGKTMAAHAIAMELGQPLIIVDYASLESKYVGETSKNITEIFKKAKENQSIIFFDEADAILSRRVTNMTHATDVSVNQTRSVLLTLMNDYDGLIIFTTNFIENYDPAFMRRILAHIEFELPDLLCRERLWKKYIPESLPTKVEIKKLAEISETLSGSDISNCVLKAAMSAARQNSESILIEHFEKSIKEVINSKNANNKSNTKIEKKSVSETYVESQIGKEKMMELKA</sequence>
<dbReference type="Gene3D" id="1.10.8.60">
    <property type="match status" value="1"/>
</dbReference>
<dbReference type="SMART" id="SM00382">
    <property type="entry name" value="AAA"/>
    <property type="match status" value="1"/>
</dbReference>
<evidence type="ECO:0000256" key="3">
    <source>
        <dbReference type="ARBA" id="ARBA00022840"/>
    </source>
</evidence>
<dbReference type="Gene3D" id="3.40.50.300">
    <property type="entry name" value="P-loop containing nucleotide triphosphate hydrolases"/>
    <property type="match status" value="1"/>
</dbReference>
<reference evidence="5 6" key="1">
    <citation type="submission" date="2020-04" db="EMBL/GenBank/DDBJ databases">
        <title>Acinetobacter Taxon 24.</title>
        <authorList>
            <person name="Nemec A."/>
            <person name="Radolfova-Krizova L."/>
            <person name="Higgins P.G."/>
            <person name="Spanelova P."/>
        </authorList>
    </citation>
    <scope>NUCLEOTIDE SEQUENCE [LARGE SCALE GENOMIC DNA]</scope>
    <source>
        <strain evidence="5 6">ANC 4279</strain>
    </source>
</reference>
<gene>
    <name evidence="5" type="ORF">HLH13_13605</name>
</gene>
<dbReference type="InterPro" id="IPR003959">
    <property type="entry name" value="ATPase_AAA_core"/>
</dbReference>
<dbReference type="CDD" id="cd19481">
    <property type="entry name" value="RecA-like_protease"/>
    <property type="match status" value="1"/>
</dbReference>
<keyword evidence="3 5" id="KW-0067">ATP-binding</keyword>
<dbReference type="Proteomes" id="UP000546536">
    <property type="component" value="Unassembled WGS sequence"/>
</dbReference>
<accession>A0ABX1V544</accession>
<dbReference type="GO" id="GO:0005524">
    <property type="term" value="F:ATP binding"/>
    <property type="evidence" value="ECO:0007669"/>
    <property type="project" value="UniProtKB-KW"/>
</dbReference>
<dbReference type="Pfam" id="PF17862">
    <property type="entry name" value="AAA_lid_3"/>
    <property type="match status" value="1"/>
</dbReference>
<evidence type="ECO:0000256" key="2">
    <source>
        <dbReference type="ARBA" id="ARBA00022741"/>
    </source>
</evidence>
<comment type="similarity">
    <text evidence="1">Belongs to the AAA ATPase family.</text>
</comment>
<proteinExistence type="inferred from homology"/>
<feature type="domain" description="AAA+ ATPase" evidence="4">
    <location>
        <begin position="71"/>
        <end position="204"/>
    </location>
</feature>